<dbReference type="Proteomes" id="UP000030672">
    <property type="component" value="Unassembled WGS sequence"/>
</dbReference>
<reference evidence="2 3" key="1">
    <citation type="journal article" date="2014" name="BMC Genomics">
        <title>Genome sequencing of four Aureobasidium pullulans varieties: biotechnological potential, stress tolerance, and description of new species.</title>
        <authorList>
            <person name="Gostin Ar C."/>
            <person name="Ohm R.A."/>
            <person name="Kogej T."/>
            <person name="Sonjak S."/>
            <person name="Turk M."/>
            <person name="Zajc J."/>
            <person name="Zalar P."/>
            <person name="Grube M."/>
            <person name="Sun H."/>
            <person name="Han J."/>
            <person name="Sharma A."/>
            <person name="Chiniquy J."/>
            <person name="Ngan C.Y."/>
            <person name="Lipzen A."/>
            <person name="Barry K."/>
            <person name="Grigoriev I.V."/>
            <person name="Gunde-Cimerman N."/>
        </authorList>
    </citation>
    <scope>NUCLEOTIDE SEQUENCE [LARGE SCALE GENOMIC DNA]</scope>
    <source>
        <strain evidence="2 3">CBS 110374</strain>
    </source>
</reference>
<dbReference type="HOGENOM" id="CLU_637743_0_0_1"/>
<name>A0A074VUX6_AURM1</name>
<evidence type="ECO:0000256" key="1">
    <source>
        <dbReference type="SAM" id="Phobius"/>
    </source>
</evidence>
<sequence length="430" mass="50773">MAMSTDTIIALVSLLVGLVGLPPTILILWHCIQRCMRPSTSHEASDVGSGVLYLAVVRDLLLTRTHRARSEIDLIIIAVYGPCHCTLKGVFPDYTLEILKVVFVTHEFVPDYRVKVGVMSKGVLFVGSEWLGVETQCSCIDASECQSDHLLRDLAQRDVESWQCSIWVTMLSLWTRLDPFIRQTTRSWTTIRLFSYTRTGLDAPKDGKDTHHDASDAARLAYAREYYHRVTKKKLEEDPKFRAAKLKNLQEYREQCKKRMEEDADFRTKILQRREEYHLIRYQDHDFAEQKRKISRERQRLLRATSKVVWDREHMRKALRERRLRDDALYIKHRFIGWLRRNFPKQNLEWRKHQPTFFDEKVEMHCASCRRLRPLKLWWKRKPVSAEAITDTEQFDCMLCFFKHAGDDLMPIGYEGLTFERPTAVKHRKK</sequence>
<keyword evidence="1" id="KW-0472">Membrane</keyword>
<dbReference type="EMBL" id="KL584828">
    <property type="protein sequence ID" value="KEQ64575.1"/>
    <property type="molecule type" value="Genomic_DNA"/>
</dbReference>
<evidence type="ECO:0000313" key="3">
    <source>
        <dbReference type="Proteomes" id="UP000030672"/>
    </source>
</evidence>
<organism evidence="2 3">
    <name type="scientific">Aureobasidium melanogenum (strain CBS 110374)</name>
    <name type="common">Aureobasidium pullulans var. melanogenum</name>
    <dbReference type="NCBI Taxonomy" id="1043003"/>
    <lineage>
        <taxon>Eukaryota</taxon>
        <taxon>Fungi</taxon>
        <taxon>Dikarya</taxon>
        <taxon>Ascomycota</taxon>
        <taxon>Pezizomycotina</taxon>
        <taxon>Dothideomycetes</taxon>
        <taxon>Dothideomycetidae</taxon>
        <taxon>Dothideales</taxon>
        <taxon>Saccotheciaceae</taxon>
        <taxon>Aureobasidium</taxon>
    </lineage>
</organism>
<feature type="transmembrane region" description="Helical" evidence="1">
    <location>
        <begin position="7"/>
        <end position="29"/>
    </location>
</feature>
<gene>
    <name evidence="2" type="ORF">M437DRAFT_64220</name>
</gene>
<keyword evidence="1" id="KW-1133">Transmembrane helix</keyword>
<evidence type="ECO:0000313" key="2">
    <source>
        <dbReference type="EMBL" id="KEQ64575.1"/>
    </source>
</evidence>
<dbReference type="AlphaFoldDB" id="A0A074VUX6"/>
<accession>A0A074VUX6</accession>
<dbReference type="GeneID" id="63917756"/>
<keyword evidence="3" id="KW-1185">Reference proteome</keyword>
<protein>
    <submittedName>
        <fullName evidence="2">Uncharacterized protein</fullName>
    </submittedName>
</protein>
<proteinExistence type="predicted"/>
<keyword evidence="1" id="KW-0812">Transmembrane</keyword>
<dbReference type="RefSeq" id="XP_040881598.1">
    <property type="nucleotide sequence ID" value="XM_041024383.1"/>
</dbReference>